<feature type="domain" description="Carboxylesterase type B" evidence="1">
    <location>
        <begin position="2"/>
        <end position="228"/>
    </location>
</feature>
<dbReference type="EMBL" id="QXGE01000985">
    <property type="protein sequence ID" value="KAE9299789.1"/>
    <property type="molecule type" value="Genomic_DNA"/>
</dbReference>
<dbReference type="InterPro" id="IPR002018">
    <property type="entry name" value="CarbesteraseB"/>
</dbReference>
<evidence type="ECO:0000313" key="16">
    <source>
        <dbReference type="Proteomes" id="UP000441208"/>
    </source>
</evidence>
<evidence type="ECO:0000313" key="10">
    <source>
        <dbReference type="EMBL" id="KAE9299789.1"/>
    </source>
</evidence>
<dbReference type="Proteomes" id="UP000437068">
    <property type="component" value="Unassembled WGS sequence"/>
</dbReference>
<evidence type="ECO:0000259" key="1">
    <source>
        <dbReference type="Pfam" id="PF00135"/>
    </source>
</evidence>
<comment type="caution">
    <text evidence="6">The sequence shown here is derived from an EMBL/GenBank/DDBJ whole genome shotgun (WGS) entry which is preliminary data.</text>
</comment>
<evidence type="ECO:0000313" key="4">
    <source>
        <dbReference type="EMBL" id="KAE9098887.1"/>
    </source>
</evidence>
<accession>A0A6A3TFL5</accession>
<evidence type="ECO:0000313" key="17">
    <source>
        <dbReference type="Proteomes" id="UP000460718"/>
    </source>
</evidence>
<dbReference type="Proteomes" id="UP000440732">
    <property type="component" value="Unassembled WGS sequence"/>
</dbReference>
<evidence type="ECO:0000313" key="18">
    <source>
        <dbReference type="Proteomes" id="UP000476176"/>
    </source>
</evidence>
<dbReference type="EMBL" id="QXFX01001001">
    <property type="protein sequence ID" value="KAE9098887.1"/>
    <property type="molecule type" value="Genomic_DNA"/>
</dbReference>
<dbReference type="EMBL" id="QXGD01001064">
    <property type="protein sequence ID" value="KAE9215858.1"/>
    <property type="molecule type" value="Genomic_DNA"/>
</dbReference>
<dbReference type="EMBL" id="QXFW01000974">
    <property type="protein sequence ID" value="KAE8998984.1"/>
    <property type="molecule type" value="Genomic_DNA"/>
</dbReference>
<evidence type="ECO:0000313" key="15">
    <source>
        <dbReference type="Proteomes" id="UP000440732"/>
    </source>
</evidence>
<evidence type="ECO:0000313" key="9">
    <source>
        <dbReference type="EMBL" id="KAE9215858.1"/>
    </source>
</evidence>
<dbReference type="EMBL" id="QXGB01000986">
    <property type="protein sequence ID" value="KAE9199589.1"/>
    <property type="molecule type" value="Genomic_DNA"/>
</dbReference>
<protein>
    <recommendedName>
        <fullName evidence="1">Carboxylesterase type B domain-containing protein</fullName>
    </recommendedName>
</protein>
<evidence type="ECO:0000313" key="3">
    <source>
        <dbReference type="EMBL" id="KAE8998984.1"/>
    </source>
</evidence>
<dbReference type="Gene3D" id="3.40.50.1820">
    <property type="entry name" value="alpha/beta hydrolase"/>
    <property type="match status" value="1"/>
</dbReference>
<dbReference type="Proteomes" id="UP000460718">
    <property type="component" value="Unassembled WGS sequence"/>
</dbReference>
<dbReference type="EMBL" id="QXFZ01000968">
    <property type="protein sequence ID" value="KAE9100050.1"/>
    <property type="molecule type" value="Genomic_DNA"/>
</dbReference>
<dbReference type="Proteomes" id="UP000440367">
    <property type="component" value="Unassembled WGS sequence"/>
</dbReference>
<reference evidence="11 12" key="1">
    <citation type="submission" date="2018-08" db="EMBL/GenBank/DDBJ databases">
        <title>Genomic investigation of the strawberry pathogen Phytophthora fragariae indicates pathogenicity is determined by transcriptional variation in three key races.</title>
        <authorList>
            <person name="Adams T.M."/>
            <person name="Armitage A.D."/>
            <person name="Sobczyk M.K."/>
            <person name="Bates H.J."/>
            <person name="Dunwell J.M."/>
            <person name="Nellist C.F."/>
            <person name="Harrison R.J."/>
        </authorList>
    </citation>
    <scope>NUCLEOTIDE SEQUENCE [LARGE SCALE GENOMIC DNA]</scope>
    <source>
        <strain evidence="10 13">A4</strain>
        <strain evidence="9 14">BC-1</strain>
        <strain evidence="8 18">BC-23</strain>
        <strain evidence="7 12">NOV-27</strain>
        <strain evidence="6 15">NOV-5</strain>
        <strain evidence="5 16">NOV-71</strain>
        <strain evidence="2 11">NOV-9</strain>
        <strain evidence="4 19">ONT-3</strain>
        <strain evidence="3 17">SCRP245</strain>
    </source>
</reference>
<evidence type="ECO:0000313" key="8">
    <source>
        <dbReference type="EMBL" id="KAE9215182.1"/>
    </source>
</evidence>
<proteinExistence type="predicted"/>
<dbReference type="EMBL" id="QXGA01000941">
    <property type="protein sequence ID" value="KAE9134697.1"/>
    <property type="molecule type" value="Genomic_DNA"/>
</dbReference>
<evidence type="ECO:0000313" key="11">
    <source>
        <dbReference type="Proteomes" id="UP000429523"/>
    </source>
</evidence>
<evidence type="ECO:0000313" key="12">
    <source>
        <dbReference type="Proteomes" id="UP000433483"/>
    </source>
</evidence>
<evidence type="ECO:0000313" key="2">
    <source>
        <dbReference type="EMBL" id="KAE8933133.1"/>
    </source>
</evidence>
<dbReference type="AlphaFoldDB" id="A0A6A3TFL5"/>
<evidence type="ECO:0000313" key="6">
    <source>
        <dbReference type="EMBL" id="KAE9134697.1"/>
    </source>
</evidence>
<keyword evidence="12" id="KW-1185">Reference proteome</keyword>
<sequence>MREVPFDTLANATVNVVNAYSYTLQPHVDGFIIANTYEAIVYQGHFNFSGPCLLTHEQHEFNSVAYDGVETEDDVSAALRVFLPRITDDAIKDALELYPAENYASAGLHFSDIRQSFEITAKNYVLMEALHNQTWNGRVGISPAKHGTDQSYYFYGTHKLSTSSNETTTTTTFNAAEAALVGAITFPVYATIARQMQKYLLSFVLTGNPNSVWPDEKLYWPRYNESAAGVQIVMNDTFSVADDDTSFFATGRSHRSAAQESTRGPWK</sequence>
<evidence type="ECO:0000313" key="5">
    <source>
        <dbReference type="EMBL" id="KAE9100050.1"/>
    </source>
</evidence>
<dbReference type="SUPFAM" id="SSF53474">
    <property type="entry name" value="alpha/beta-Hydrolases"/>
    <property type="match status" value="1"/>
</dbReference>
<evidence type="ECO:0000313" key="14">
    <source>
        <dbReference type="Proteomes" id="UP000440367"/>
    </source>
</evidence>
<dbReference type="EMBL" id="QXGC01000963">
    <property type="protein sequence ID" value="KAE9215182.1"/>
    <property type="molecule type" value="Genomic_DNA"/>
</dbReference>
<dbReference type="InterPro" id="IPR029058">
    <property type="entry name" value="AB_hydrolase_fold"/>
</dbReference>
<dbReference type="Proteomes" id="UP000429523">
    <property type="component" value="Unassembled WGS sequence"/>
</dbReference>
<evidence type="ECO:0000313" key="19">
    <source>
        <dbReference type="Proteomes" id="UP000488956"/>
    </source>
</evidence>
<dbReference type="Proteomes" id="UP000488956">
    <property type="component" value="Unassembled WGS sequence"/>
</dbReference>
<dbReference type="OrthoDB" id="408631at2759"/>
<organism evidence="6 15">
    <name type="scientific">Phytophthora fragariae</name>
    <dbReference type="NCBI Taxonomy" id="53985"/>
    <lineage>
        <taxon>Eukaryota</taxon>
        <taxon>Sar</taxon>
        <taxon>Stramenopiles</taxon>
        <taxon>Oomycota</taxon>
        <taxon>Peronosporomycetes</taxon>
        <taxon>Peronosporales</taxon>
        <taxon>Peronosporaceae</taxon>
        <taxon>Phytophthora</taxon>
    </lineage>
</organism>
<dbReference type="Proteomes" id="UP000441208">
    <property type="component" value="Unassembled WGS sequence"/>
</dbReference>
<evidence type="ECO:0000313" key="13">
    <source>
        <dbReference type="Proteomes" id="UP000437068"/>
    </source>
</evidence>
<dbReference type="EMBL" id="QXGF01001044">
    <property type="protein sequence ID" value="KAE8933133.1"/>
    <property type="molecule type" value="Genomic_DNA"/>
</dbReference>
<name>A0A6A3TFL5_9STRA</name>
<dbReference type="Proteomes" id="UP000433483">
    <property type="component" value="Unassembled WGS sequence"/>
</dbReference>
<dbReference type="Pfam" id="PF00135">
    <property type="entry name" value="COesterase"/>
    <property type="match status" value="1"/>
</dbReference>
<gene>
    <name evidence="10" type="ORF">PF001_g15276</name>
    <name evidence="9" type="ORF">PF002_g17255</name>
    <name evidence="8" type="ORF">PF004_g14831</name>
    <name evidence="7" type="ORF">PF005_g15679</name>
    <name evidence="6" type="ORF">PF006_g14761</name>
    <name evidence="5" type="ORF">PF007_g15668</name>
    <name evidence="2" type="ORF">PF009_g16857</name>
    <name evidence="4" type="ORF">PF010_g15388</name>
    <name evidence="3" type="ORF">PF011_g14820</name>
</gene>
<dbReference type="Proteomes" id="UP000476176">
    <property type="component" value="Unassembled WGS sequence"/>
</dbReference>
<evidence type="ECO:0000313" key="7">
    <source>
        <dbReference type="EMBL" id="KAE9199589.1"/>
    </source>
</evidence>